<accession>B3S1M1</accession>
<evidence type="ECO:0000256" key="7">
    <source>
        <dbReference type="SAM" id="Phobius"/>
    </source>
</evidence>
<dbReference type="STRING" id="10228.B3S1M1"/>
<evidence type="ECO:0000313" key="9">
    <source>
        <dbReference type="EMBL" id="EDV23253.1"/>
    </source>
</evidence>
<evidence type="ECO:0000313" key="10">
    <source>
        <dbReference type="Proteomes" id="UP000009022"/>
    </source>
</evidence>
<dbReference type="GeneID" id="6755687"/>
<dbReference type="GO" id="GO:0022857">
    <property type="term" value="F:transmembrane transporter activity"/>
    <property type="evidence" value="ECO:0007669"/>
    <property type="project" value="InterPro"/>
</dbReference>
<dbReference type="InterPro" id="IPR036259">
    <property type="entry name" value="MFS_trans_sf"/>
</dbReference>
<proteinExistence type="inferred from homology"/>
<feature type="domain" description="Major facilitator superfamily (MFS) profile" evidence="8">
    <location>
        <begin position="38"/>
        <end position="465"/>
    </location>
</feature>
<dbReference type="eggNOG" id="KOG0253">
    <property type="taxonomic scope" value="Eukaryota"/>
</dbReference>
<feature type="transmembrane region" description="Helical" evidence="7">
    <location>
        <begin position="102"/>
        <end position="118"/>
    </location>
</feature>
<feature type="transmembrane region" description="Helical" evidence="7">
    <location>
        <begin position="270"/>
        <end position="294"/>
    </location>
</feature>
<evidence type="ECO:0000256" key="5">
    <source>
        <dbReference type="ARBA" id="ARBA00022989"/>
    </source>
</evidence>
<dbReference type="OMA" id="WTMVVSS"/>
<dbReference type="PROSITE" id="PS50850">
    <property type="entry name" value="MFS"/>
    <property type="match status" value="1"/>
</dbReference>
<feature type="transmembrane region" description="Helical" evidence="7">
    <location>
        <begin position="75"/>
        <end position="95"/>
    </location>
</feature>
<keyword evidence="5 7" id="KW-1133">Transmembrane helix</keyword>
<gene>
    <name evidence="9" type="ORF">TRIADDRAFT_28017</name>
</gene>
<feature type="transmembrane region" description="Helical" evidence="7">
    <location>
        <begin position="38"/>
        <end position="63"/>
    </location>
</feature>
<comment type="similarity">
    <text evidence="2">Belongs to the major facilitator superfamily.</text>
</comment>
<evidence type="ECO:0000259" key="8">
    <source>
        <dbReference type="PROSITE" id="PS50850"/>
    </source>
</evidence>
<dbReference type="SUPFAM" id="SSF103473">
    <property type="entry name" value="MFS general substrate transporter"/>
    <property type="match status" value="1"/>
</dbReference>
<evidence type="ECO:0000256" key="2">
    <source>
        <dbReference type="ARBA" id="ARBA00008335"/>
    </source>
</evidence>
<dbReference type="PhylomeDB" id="B3S1M1"/>
<keyword evidence="10" id="KW-1185">Reference proteome</keyword>
<dbReference type="AlphaFoldDB" id="B3S1M1"/>
<dbReference type="OrthoDB" id="4139357at2759"/>
<keyword evidence="4 7" id="KW-0812">Transmembrane</keyword>
<organism evidence="9 10">
    <name type="scientific">Trichoplax adhaerens</name>
    <name type="common">Trichoplax reptans</name>
    <dbReference type="NCBI Taxonomy" id="10228"/>
    <lineage>
        <taxon>Eukaryota</taxon>
        <taxon>Metazoa</taxon>
        <taxon>Placozoa</taxon>
        <taxon>Uniplacotomia</taxon>
        <taxon>Trichoplacea</taxon>
        <taxon>Trichoplacidae</taxon>
        <taxon>Trichoplax</taxon>
    </lineage>
</organism>
<feature type="transmembrane region" description="Helical" evidence="7">
    <location>
        <begin position="124"/>
        <end position="149"/>
    </location>
</feature>
<evidence type="ECO:0000256" key="4">
    <source>
        <dbReference type="ARBA" id="ARBA00022692"/>
    </source>
</evidence>
<dbReference type="HOGENOM" id="CLU_001265_46_0_1"/>
<reference evidence="9 10" key="1">
    <citation type="journal article" date="2008" name="Nature">
        <title>The Trichoplax genome and the nature of placozoans.</title>
        <authorList>
            <person name="Srivastava M."/>
            <person name="Begovic E."/>
            <person name="Chapman J."/>
            <person name="Putnam N.H."/>
            <person name="Hellsten U."/>
            <person name="Kawashima T."/>
            <person name="Kuo A."/>
            <person name="Mitros T."/>
            <person name="Salamov A."/>
            <person name="Carpenter M.L."/>
            <person name="Signorovitch A.Y."/>
            <person name="Moreno M.A."/>
            <person name="Kamm K."/>
            <person name="Grimwood J."/>
            <person name="Schmutz J."/>
            <person name="Shapiro H."/>
            <person name="Grigoriev I.V."/>
            <person name="Buss L.W."/>
            <person name="Schierwater B."/>
            <person name="Dellaporta S.L."/>
            <person name="Rokhsar D.S."/>
        </authorList>
    </citation>
    <scope>NUCLEOTIDE SEQUENCE [LARGE SCALE GENOMIC DNA]</scope>
    <source>
        <strain evidence="9 10">Grell-BS-1999</strain>
    </source>
</reference>
<dbReference type="Pfam" id="PF00083">
    <property type="entry name" value="Sugar_tr"/>
    <property type="match status" value="1"/>
</dbReference>
<dbReference type="Gene3D" id="1.20.1250.20">
    <property type="entry name" value="MFS general substrate transporter like domains"/>
    <property type="match status" value="1"/>
</dbReference>
<feature type="transmembrane region" description="Helical" evidence="7">
    <location>
        <begin position="354"/>
        <end position="375"/>
    </location>
</feature>
<dbReference type="PANTHER" id="PTHR23511:SF5">
    <property type="entry name" value="MAJOR FACILITATOR-TYPE TRANSPORTER HXNZ-RELATED"/>
    <property type="match status" value="1"/>
</dbReference>
<dbReference type="GO" id="GO:0016020">
    <property type="term" value="C:membrane"/>
    <property type="evidence" value="ECO:0007669"/>
    <property type="project" value="UniProtKB-SubCell"/>
</dbReference>
<keyword evidence="6 7" id="KW-0472">Membrane</keyword>
<comment type="subcellular location">
    <subcellularLocation>
        <location evidence="1">Membrane</location>
        <topology evidence="1">Multi-pass membrane protein</topology>
    </subcellularLocation>
</comment>
<sequence>MCEIFDITFLTSILDCDQDRTVEDCINSIGFGKYQIRLLLLAGCDTLVDAMEVMLLAIIGPVLLCEWSLSPWQEAFMTTFVFIGIGIGALFWGWICDIYGRKLGVLSAAILTFYYGFLCSFSPSYFWIICTRALTGFSLSGSTQMVTILSEFLPTPIRARAVIFLSVFWSTGVTLEVLLAYAIMPHLGWRYLVAISTFPCIFFSFFFRYLPESPRYLINSRQYAKAVATLQNAARVNGKPILQGTIKQPTKMNYGRLRNLLMPPYRKTTLLLWTIWFCTGFTYYGIILIAPLVYSTDHCGNLSIKLLFLVQSKCDCKVLTTADYGQLLITTLAEFLGTFLSFALIERLGRKKLLALECLISAVLFFVLIVCNMTIQTKTIIMFINRAMLVGEYQVITLYTPEIYPTSSRASGLGFCSGFSRLSAMVTPFIAQIVFTKTKALALSIYGLVSLLSAACSIMLPIETKGRTMQVKLDFK</sequence>
<dbReference type="CTD" id="6755687"/>
<dbReference type="EMBL" id="DS985247">
    <property type="protein sequence ID" value="EDV23253.1"/>
    <property type="molecule type" value="Genomic_DNA"/>
</dbReference>
<dbReference type="InterPro" id="IPR020846">
    <property type="entry name" value="MFS_dom"/>
</dbReference>
<dbReference type="RefSeq" id="XP_002114163.1">
    <property type="nucleotide sequence ID" value="XM_002114127.1"/>
</dbReference>
<dbReference type="InterPro" id="IPR005828">
    <property type="entry name" value="MFS_sugar_transport-like"/>
</dbReference>
<feature type="transmembrane region" description="Helical" evidence="7">
    <location>
        <begin position="161"/>
        <end position="183"/>
    </location>
</feature>
<dbReference type="PANTHER" id="PTHR23511">
    <property type="entry name" value="SYNAPTIC VESICLE GLYCOPROTEIN 2"/>
    <property type="match status" value="1"/>
</dbReference>
<feature type="transmembrane region" description="Helical" evidence="7">
    <location>
        <begin position="441"/>
        <end position="462"/>
    </location>
</feature>
<protein>
    <recommendedName>
        <fullName evidence="8">Major facilitator superfamily (MFS) profile domain-containing protein</fullName>
    </recommendedName>
</protein>
<feature type="transmembrane region" description="Helical" evidence="7">
    <location>
        <begin position="327"/>
        <end position="345"/>
    </location>
</feature>
<evidence type="ECO:0000256" key="3">
    <source>
        <dbReference type="ARBA" id="ARBA00022448"/>
    </source>
</evidence>
<dbReference type="InParanoid" id="B3S1M1"/>
<dbReference type="Proteomes" id="UP000009022">
    <property type="component" value="Unassembled WGS sequence"/>
</dbReference>
<keyword evidence="3" id="KW-0813">Transport</keyword>
<evidence type="ECO:0000256" key="6">
    <source>
        <dbReference type="ARBA" id="ARBA00023136"/>
    </source>
</evidence>
<dbReference type="FunCoup" id="B3S1M1">
    <property type="interactions" value="381"/>
</dbReference>
<name>B3S1M1_TRIAD</name>
<dbReference type="KEGG" id="tad:TRIADDRAFT_28017"/>
<evidence type="ECO:0000256" key="1">
    <source>
        <dbReference type="ARBA" id="ARBA00004141"/>
    </source>
</evidence>
<feature type="transmembrane region" description="Helical" evidence="7">
    <location>
        <begin position="189"/>
        <end position="210"/>
    </location>
</feature>